<keyword evidence="2" id="KW-1003">Cell membrane</keyword>
<feature type="transmembrane region" description="Helical" evidence="8">
    <location>
        <begin position="356"/>
        <end position="374"/>
    </location>
</feature>
<feature type="transmembrane region" description="Helical" evidence="8">
    <location>
        <begin position="143"/>
        <end position="163"/>
    </location>
</feature>
<keyword evidence="6 8" id="KW-1133">Transmembrane helix</keyword>
<keyword evidence="3" id="KW-0328">Glycosyltransferase</keyword>
<keyword evidence="5 8" id="KW-0812">Transmembrane</keyword>
<dbReference type="InterPro" id="IPR038731">
    <property type="entry name" value="RgtA/B/C-like"/>
</dbReference>
<dbReference type="Pfam" id="PF13231">
    <property type="entry name" value="PMT_2"/>
    <property type="match status" value="1"/>
</dbReference>
<evidence type="ECO:0000256" key="4">
    <source>
        <dbReference type="ARBA" id="ARBA00022679"/>
    </source>
</evidence>
<name>A0ABP8MFL7_9BACT</name>
<organism evidence="10 11">
    <name type="scientific">Rurimicrobium arvi</name>
    <dbReference type="NCBI Taxonomy" id="2049916"/>
    <lineage>
        <taxon>Bacteria</taxon>
        <taxon>Pseudomonadati</taxon>
        <taxon>Bacteroidota</taxon>
        <taxon>Chitinophagia</taxon>
        <taxon>Chitinophagales</taxon>
        <taxon>Chitinophagaceae</taxon>
        <taxon>Rurimicrobium</taxon>
    </lineage>
</organism>
<reference evidence="11" key="1">
    <citation type="journal article" date="2019" name="Int. J. Syst. Evol. Microbiol.">
        <title>The Global Catalogue of Microorganisms (GCM) 10K type strain sequencing project: providing services to taxonomists for standard genome sequencing and annotation.</title>
        <authorList>
            <consortium name="The Broad Institute Genomics Platform"/>
            <consortium name="The Broad Institute Genome Sequencing Center for Infectious Disease"/>
            <person name="Wu L."/>
            <person name="Ma J."/>
        </authorList>
    </citation>
    <scope>NUCLEOTIDE SEQUENCE [LARGE SCALE GENOMIC DNA]</scope>
    <source>
        <strain evidence="11">JCM 31921</strain>
    </source>
</reference>
<dbReference type="EMBL" id="BAABEZ010000002">
    <property type="protein sequence ID" value="GAA4449587.1"/>
    <property type="molecule type" value="Genomic_DNA"/>
</dbReference>
<comment type="subcellular location">
    <subcellularLocation>
        <location evidence="1">Cell membrane</location>
        <topology evidence="1">Multi-pass membrane protein</topology>
    </subcellularLocation>
</comment>
<feature type="transmembrane region" description="Helical" evidence="8">
    <location>
        <begin position="330"/>
        <end position="350"/>
    </location>
</feature>
<dbReference type="InterPro" id="IPR050297">
    <property type="entry name" value="LipidA_mod_glycosyltrf_83"/>
</dbReference>
<evidence type="ECO:0000256" key="6">
    <source>
        <dbReference type="ARBA" id="ARBA00022989"/>
    </source>
</evidence>
<evidence type="ECO:0000256" key="2">
    <source>
        <dbReference type="ARBA" id="ARBA00022475"/>
    </source>
</evidence>
<keyword evidence="7 8" id="KW-0472">Membrane</keyword>
<dbReference type="PANTHER" id="PTHR33908:SF11">
    <property type="entry name" value="MEMBRANE PROTEIN"/>
    <property type="match status" value="1"/>
</dbReference>
<feature type="transmembrane region" description="Helical" evidence="8">
    <location>
        <begin position="170"/>
        <end position="198"/>
    </location>
</feature>
<evidence type="ECO:0000313" key="11">
    <source>
        <dbReference type="Proteomes" id="UP001501410"/>
    </source>
</evidence>
<sequence length="499" mass="58867">MESNRIFLYLKKNRFLLLAGLIILIGICFRVVMFLQNRNLIIDEANVVRNIYERSLPGLLKPLSYEQYAPPLYLWQLEVCSWIFGYSEYAMRLPALIWGVAALFVFYAMARRVMTERGAWMPLGLLAFAPIFIKYSAEVKQYGPDAFTAIALIYCALQTNIFTVTRRRFLLTWAIAGSIAIWNSQPSVFILASVGAYYFAQCAQQRRWDYWKLLLPIALIWFAQFAVYYELILKPQINSDYLQNYHHDYFLYAIPDNAEEWRHNWIRIQEILHNTVGYSQRSYYLSMIFMVTGAVALIRRSLPLFLLLCMPIMITLIAAALKQFSLIERVALFMLPFTMLLTGYGFSEILKVKLQSVRFLFICIGLNMLWEYNFRQLFYERFLFQELTIGFDFLLKKNVTGKELYVDCTSRDTYIYYTEIHPDRKKYEPLKGAYLYGWAEDDYRPALVHIKTPEAFLIFTGGSEEQRAHHVEQVKDVMDLYKSYDLRHCFIFEFVPKNH</sequence>
<evidence type="ECO:0000313" key="10">
    <source>
        <dbReference type="EMBL" id="GAA4449587.1"/>
    </source>
</evidence>
<feature type="transmembrane region" description="Helical" evidence="8">
    <location>
        <begin position="15"/>
        <end position="35"/>
    </location>
</feature>
<proteinExistence type="predicted"/>
<keyword evidence="4" id="KW-0808">Transferase</keyword>
<keyword evidence="11" id="KW-1185">Reference proteome</keyword>
<feature type="transmembrane region" description="Helical" evidence="8">
    <location>
        <begin position="119"/>
        <end position="137"/>
    </location>
</feature>
<evidence type="ECO:0000256" key="8">
    <source>
        <dbReference type="SAM" id="Phobius"/>
    </source>
</evidence>
<comment type="caution">
    <text evidence="10">The sequence shown here is derived from an EMBL/GenBank/DDBJ whole genome shotgun (WGS) entry which is preliminary data.</text>
</comment>
<accession>A0ABP8MFL7</accession>
<dbReference type="Proteomes" id="UP001501410">
    <property type="component" value="Unassembled WGS sequence"/>
</dbReference>
<feature type="domain" description="Glycosyltransferase RgtA/B/C/D-like" evidence="9">
    <location>
        <begin position="70"/>
        <end position="226"/>
    </location>
</feature>
<evidence type="ECO:0000256" key="1">
    <source>
        <dbReference type="ARBA" id="ARBA00004651"/>
    </source>
</evidence>
<dbReference type="PANTHER" id="PTHR33908">
    <property type="entry name" value="MANNOSYLTRANSFERASE YKCB-RELATED"/>
    <property type="match status" value="1"/>
</dbReference>
<evidence type="ECO:0000259" key="9">
    <source>
        <dbReference type="Pfam" id="PF13231"/>
    </source>
</evidence>
<feature type="transmembrane region" description="Helical" evidence="8">
    <location>
        <begin position="89"/>
        <end position="107"/>
    </location>
</feature>
<evidence type="ECO:0000256" key="3">
    <source>
        <dbReference type="ARBA" id="ARBA00022676"/>
    </source>
</evidence>
<protein>
    <recommendedName>
        <fullName evidence="9">Glycosyltransferase RgtA/B/C/D-like domain-containing protein</fullName>
    </recommendedName>
</protein>
<feature type="transmembrane region" description="Helical" evidence="8">
    <location>
        <begin position="304"/>
        <end position="321"/>
    </location>
</feature>
<evidence type="ECO:0000256" key="5">
    <source>
        <dbReference type="ARBA" id="ARBA00022692"/>
    </source>
</evidence>
<gene>
    <name evidence="10" type="ORF">GCM10023092_04090</name>
</gene>
<feature type="transmembrane region" description="Helical" evidence="8">
    <location>
        <begin position="210"/>
        <end position="229"/>
    </location>
</feature>
<evidence type="ECO:0000256" key="7">
    <source>
        <dbReference type="ARBA" id="ARBA00023136"/>
    </source>
</evidence>
<dbReference type="RefSeq" id="WP_344822172.1">
    <property type="nucleotide sequence ID" value="NZ_BAABEZ010000002.1"/>
</dbReference>